<dbReference type="PANTHER" id="PTHR48050:SF11">
    <property type="entry name" value="GLYCOSYLTRANSFERASE"/>
    <property type="match status" value="1"/>
</dbReference>
<evidence type="ECO:0000313" key="3">
    <source>
        <dbReference type="RefSeq" id="XP_004488136.1"/>
    </source>
</evidence>
<dbReference type="Proteomes" id="UP000087171">
    <property type="component" value="Chromosome Ca1"/>
</dbReference>
<proteinExistence type="predicted"/>
<dbReference type="GeneID" id="101507755"/>
<dbReference type="GO" id="GO:0016757">
    <property type="term" value="F:glycosyltransferase activity"/>
    <property type="evidence" value="ECO:0007669"/>
    <property type="project" value="UniProtKB-ARBA"/>
</dbReference>
<dbReference type="OrthoDB" id="5835829at2759"/>
<dbReference type="SMR" id="A0A1S2XEJ9"/>
<dbReference type="STRING" id="3827.A0A1S2XEJ9"/>
<evidence type="ECO:0000259" key="1">
    <source>
        <dbReference type="Pfam" id="PF06722"/>
    </source>
</evidence>
<feature type="domain" description="Erythromycin biosynthesis protein CIII-like C-terminal" evidence="1">
    <location>
        <begin position="380"/>
        <end position="434"/>
    </location>
</feature>
<dbReference type="RefSeq" id="XP_004488136.1">
    <property type="nucleotide sequence ID" value="XM_004488079.3"/>
</dbReference>
<protein>
    <submittedName>
        <fullName evidence="3">Sterol 3-beta-glucosyltransferase UGT80A2 isoform X1</fullName>
    </submittedName>
</protein>
<dbReference type="InterPro" id="IPR010610">
    <property type="entry name" value="EryCIII-like_C"/>
</dbReference>
<dbReference type="FunFam" id="3.40.50.2000:FF:000275">
    <property type="entry name" value="Sterol 3-beta-glucosyltransferase"/>
    <property type="match status" value="1"/>
</dbReference>
<dbReference type="PaxDb" id="3827-XP_004488136.1"/>
<dbReference type="SUPFAM" id="SSF53756">
    <property type="entry name" value="UDP-Glycosyltransferase/glycogen phosphorylase"/>
    <property type="match status" value="1"/>
</dbReference>
<evidence type="ECO:0000313" key="2">
    <source>
        <dbReference type="Proteomes" id="UP000087171"/>
    </source>
</evidence>
<dbReference type="eggNOG" id="KOG1192">
    <property type="taxonomic scope" value="Eukaryota"/>
</dbReference>
<reference evidence="3" key="2">
    <citation type="submission" date="2025-08" db="UniProtKB">
        <authorList>
            <consortium name="RefSeq"/>
        </authorList>
    </citation>
    <scope>IDENTIFICATION</scope>
    <source>
        <tissue evidence="3">Etiolated seedlings</tissue>
    </source>
</reference>
<accession>A0A1S2XEJ9</accession>
<dbReference type="AlphaFoldDB" id="A0A1S2XEJ9"/>
<dbReference type="InterPro" id="IPR050426">
    <property type="entry name" value="Glycosyltransferase_28"/>
</dbReference>
<dbReference type="KEGG" id="cam:101507755"/>
<dbReference type="Pfam" id="PF06722">
    <property type="entry name" value="EryCIII-like_C"/>
    <property type="match status" value="1"/>
</dbReference>
<organism evidence="2 3">
    <name type="scientific">Cicer arietinum</name>
    <name type="common">Chickpea</name>
    <name type="synonym">Garbanzo</name>
    <dbReference type="NCBI Taxonomy" id="3827"/>
    <lineage>
        <taxon>Eukaryota</taxon>
        <taxon>Viridiplantae</taxon>
        <taxon>Streptophyta</taxon>
        <taxon>Embryophyta</taxon>
        <taxon>Tracheophyta</taxon>
        <taxon>Spermatophyta</taxon>
        <taxon>Magnoliopsida</taxon>
        <taxon>eudicotyledons</taxon>
        <taxon>Gunneridae</taxon>
        <taxon>Pentapetalae</taxon>
        <taxon>rosids</taxon>
        <taxon>fabids</taxon>
        <taxon>Fabales</taxon>
        <taxon>Fabaceae</taxon>
        <taxon>Papilionoideae</taxon>
        <taxon>50 kb inversion clade</taxon>
        <taxon>NPAAA clade</taxon>
        <taxon>Hologalegina</taxon>
        <taxon>IRL clade</taxon>
        <taxon>Cicereae</taxon>
        <taxon>Cicer</taxon>
    </lineage>
</organism>
<dbReference type="Gene3D" id="3.40.50.2000">
    <property type="entry name" value="Glycogen Phosphorylase B"/>
    <property type="match status" value="2"/>
</dbReference>
<dbReference type="PROSITE" id="PS51257">
    <property type="entry name" value="PROKAR_LIPOPROTEIN"/>
    <property type="match status" value="1"/>
</dbReference>
<gene>
    <name evidence="3" type="primary">LOC101507755</name>
</gene>
<name>A0A1S2XEJ9_CICAR</name>
<keyword evidence="2" id="KW-1185">Reference proteome</keyword>
<sequence>MERRKPKAVFMAFGTKGDVYPLAAIAAAFACDQKQYNVILITHSAHKSLSPHLSEKHVEYCAVSSPPVLSADQNNDIEGQAESSFLLQKKKITGDHRRECYSLIERIFDDGLSLDGDLIVINFFALEGWSLAECFSIRCIVAAPYVVPYSAPASFERQFQRELPLLYRYLTEAPSGKVCWKDVTHWMWPLFTENWGSWRNDNLHLSPCPFTDPVTGIPTWYDRPQSPLVMYGFSKEVVECPAYWPSRVRVCGFWYLPTEWQFTCMQCRETSVYDSSEHRYAKDNLCPRHLELQNFVKATPIFIGLSAIGSMGFLKDPHSFICVLQEVLSTTNYRFILFTGGCEPLESVIHTIAAETTLDQNNWSEDCVPLYNGRLFCFFGSIPYGWLFPKCAAVIHHGGSGTTAAALQAGTPQVVCPFVLDQFYWAERMHWLGVSPKPLSRNHLLPDKNGDTSIREAAHVLSLAIHDALSSRIKTRAAEIAERIYLEDGVSEAIKNLKEELGLN</sequence>
<reference evidence="2" key="1">
    <citation type="journal article" date="2013" name="Nat. Biotechnol.">
        <title>Draft genome sequence of chickpea (Cicer arietinum) provides a resource for trait improvement.</title>
        <authorList>
            <person name="Varshney R.K."/>
            <person name="Song C."/>
            <person name="Saxena R.K."/>
            <person name="Azam S."/>
            <person name="Yu S."/>
            <person name="Sharpe A.G."/>
            <person name="Cannon S."/>
            <person name="Baek J."/>
            <person name="Rosen B.D."/>
            <person name="Tar'an B."/>
            <person name="Millan T."/>
            <person name="Zhang X."/>
            <person name="Ramsay L.D."/>
            <person name="Iwata A."/>
            <person name="Wang Y."/>
            <person name="Nelson W."/>
            <person name="Farmer A.D."/>
            <person name="Gaur P.M."/>
            <person name="Soderlund C."/>
            <person name="Penmetsa R.V."/>
            <person name="Xu C."/>
            <person name="Bharti A.K."/>
            <person name="He W."/>
            <person name="Winter P."/>
            <person name="Zhao S."/>
            <person name="Hane J.K."/>
            <person name="Carrasquilla-Garcia N."/>
            <person name="Condie J.A."/>
            <person name="Upadhyaya H.D."/>
            <person name="Luo M.C."/>
            <person name="Thudi M."/>
            <person name="Gowda C.L."/>
            <person name="Singh N.P."/>
            <person name="Lichtenzveig J."/>
            <person name="Gali K.K."/>
            <person name="Rubio J."/>
            <person name="Nadarajan N."/>
            <person name="Dolezel J."/>
            <person name="Bansal K.C."/>
            <person name="Xu X."/>
            <person name="Edwards D."/>
            <person name="Zhang G."/>
            <person name="Kahl G."/>
            <person name="Gil J."/>
            <person name="Singh K.B."/>
            <person name="Datta S.K."/>
            <person name="Jackson S.A."/>
            <person name="Wang J."/>
            <person name="Cook D.R."/>
        </authorList>
    </citation>
    <scope>NUCLEOTIDE SEQUENCE [LARGE SCALE GENOMIC DNA]</scope>
    <source>
        <strain evidence="2">cv. CDC Frontier</strain>
    </source>
</reference>
<dbReference type="PANTHER" id="PTHR48050">
    <property type="entry name" value="STEROL 3-BETA-GLUCOSYLTRANSFERASE"/>
    <property type="match status" value="1"/>
</dbReference>